<evidence type="ECO:0000256" key="4">
    <source>
        <dbReference type="ARBA" id="ARBA00023239"/>
    </source>
</evidence>
<evidence type="ECO:0000256" key="1">
    <source>
        <dbReference type="ARBA" id="ARBA00005495"/>
    </source>
</evidence>
<dbReference type="InterPro" id="IPR006913">
    <property type="entry name" value="CENP-V/GFA"/>
</dbReference>
<accession>A0A2A5C973</accession>
<gene>
    <name evidence="6" type="ORF">COA71_10985</name>
</gene>
<dbReference type="AlphaFoldDB" id="A0A2A5C973"/>
<keyword evidence="3" id="KW-0862">Zinc</keyword>
<feature type="domain" description="CENP-V/GFA" evidence="5">
    <location>
        <begin position="4"/>
        <end position="121"/>
    </location>
</feature>
<keyword evidence="2" id="KW-0479">Metal-binding</keyword>
<keyword evidence="4" id="KW-0456">Lyase</keyword>
<dbReference type="PROSITE" id="PS51891">
    <property type="entry name" value="CENP_V_GFA"/>
    <property type="match status" value="1"/>
</dbReference>
<comment type="caution">
    <text evidence="6">The sequence shown here is derived from an EMBL/GenBank/DDBJ whole genome shotgun (WGS) entry which is preliminary data.</text>
</comment>
<dbReference type="Gene3D" id="3.90.1590.10">
    <property type="entry name" value="glutathione-dependent formaldehyde- activating enzyme (gfa)"/>
    <property type="match status" value="1"/>
</dbReference>
<protein>
    <submittedName>
        <fullName evidence="6">Aldehyde-activating protein</fullName>
    </submittedName>
</protein>
<dbReference type="InterPro" id="IPR011057">
    <property type="entry name" value="Mss4-like_sf"/>
</dbReference>
<proteinExistence type="inferred from homology"/>
<evidence type="ECO:0000313" key="7">
    <source>
        <dbReference type="Proteomes" id="UP000228987"/>
    </source>
</evidence>
<reference evidence="7" key="1">
    <citation type="submission" date="2017-08" db="EMBL/GenBank/DDBJ databases">
        <title>A dynamic microbial community with high functional redundancy inhabits the cold, oxic subseafloor aquifer.</title>
        <authorList>
            <person name="Tully B.J."/>
            <person name="Wheat C.G."/>
            <person name="Glazer B.T."/>
            <person name="Huber J.A."/>
        </authorList>
    </citation>
    <scope>NUCLEOTIDE SEQUENCE [LARGE SCALE GENOMIC DNA]</scope>
</reference>
<dbReference type="Pfam" id="PF04828">
    <property type="entry name" value="GFA"/>
    <property type="match status" value="1"/>
</dbReference>
<evidence type="ECO:0000313" key="6">
    <source>
        <dbReference type="EMBL" id="PCJ40377.1"/>
    </source>
</evidence>
<name>A0A2A5C973_9GAMM</name>
<sequence>MESYNGGCLCGAVRFTAKAKPIVTRACWCHLCQKLASGNATINLAFDKNAIVITGQLKDYSGVAESGNKMHRRFCPDCGVHMFSEAEERPNIIVVRAGTLDEPESVKVEALIWTSSAPSWVKLDSNLPHFEAQPPALKVNE</sequence>
<dbReference type="Proteomes" id="UP000228987">
    <property type="component" value="Unassembled WGS sequence"/>
</dbReference>
<evidence type="ECO:0000256" key="2">
    <source>
        <dbReference type="ARBA" id="ARBA00022723"/>
    </source>
</evidence>
<dbReference type="EMBL" id="NVWI01000009">
    <property type="protein sequence ID" value="PCJ40377.1"/>
    <property type="molecule type" value="Genomic_DNA"/>
</dbReference>
<comment type="similarity">
    <text evidence="1">Belongs to the Gfa family.</text>
</comment>
<dbReference type="SUPFAM" id="SSF51316">
    <property type="entry name" value="Mss4-like"/>
    <property type="match status" value="1"/>
</dbReference>
<dbReference type="PANTHER" id="PTHR33337">
    <property type="entry name" value="GFA DOMAIN-CONTAINING PROTEIN"/>
    <property type="match status" value="1"/>
</dbReference>
<dbReference type="GO" id="GO:0016846">
    <property type="term" value="F:carbon-sulfur lyase activity"/>
    <property type="evidence" value="ECO:0007669"/>
    <property type="project" value="InterPro"/>
</dbReference>
<evidence type="ECO:0000256" key="3">
    <source>
        <dbReference type="ARBA" id="ARBA00022833"/>
    </source>
</evidence>
<dbReference type="PANTHER" id="PTHR33337:SF40">
    <property type="entry name" value="CENP-V_GFA DOMAIN-CONTAINING PROTEIN-RELATED"/>
    <property type="match status" value="1"/>
</dbReference>
<organism evidence="6 7">
    <name type="scientific">SAR86 cluster bacterium</name>
    <dbReference type="NCBI Taxonomy" id="2030880"/>
    <lineage>
        <taxon>Bacteria</taxon>
        <taxon>Pseudomonadati</taxon>
        <taxon>Pseudomonadota</taxon>
        <taxon>Gammaproteobacteria</taxon>
        <taxon>SAR86 cluster</taxon>
    </lineage>
</organism>
<evidence type="ECO:0000259" key="5">
    <source>
        <dbReference type="PROSITE" id="PS51891"/>
    </source>
</evidence>
<dbReference type="GO" id="GO:0046872">
    <property type="term" value="F:metal ion binding"/>
    <property type="evidence" value="ECO:0007669"/>
    <property type="project" value="UniProtKB-KW"/>
</dbReference>